<dbReference type="Proteomes" id="UP000076770">
    <property type="component" value="Chromosome i"/>
</dbReference>
<protein>
    <submittedName>
        <fullName evidence="1">Uncharacterized protein</fullName>
    </submittedName>
</protein>
<organism evidence="1 2">
    <name type="scientific">Saccharolobus solfataricus</name>
    <name type="common">Sulfolobus solfataricus</name>
    <dbReference type="NCBI Taxonomy" id="2287"/>
    <lineage>
        <taxon>Archaea</taxon>
        <taxon>Thermoproteota</taxon>
        <taxon>Thermoprotei</taxon>
        <taxon>Sulfolobales</taxon>
        <taxon>Sulfolobaceae</taxon>
        <taxon>Saccharolobus</taxon>
    </lineage>
</organism>
<dbReference type="RefSeq" id="WP_010924026.1">
    <property type="nucleotide sequence ID" value="NZ_CP011055.2"/>
</dbReference>
<dbReference type="GeneID" id="1452930"/>
<reference evidence="2" key="1">
    <citation type="submission" date="2016-04" db="EMBL/GenBank/DDBJ databases">
        <authorList>
            <person name="Shah S.A."/>
            <person name="Garrett R.A."/>
        </authorList>
    </citation>
    <scope>NUCLEOTIDE SEQUENCE [LARGE SCALE GENOMIC DNA]</scope>
    <source>
        <strain evidence="2">ATCC 35091 / DSM 1616 / JCM 8930 / NBRC 15331 / P1</strain>
    </source>
</reference>
<sequence length="113" mass="12871">MLQKLEVEIITMIKSMVGFMLNFAGEVVGEFVNSGSFAIVRPKEKVMDETFINSHEDLLLSITSKYYISNIKVKEMRGASLGFGKLRFAKTFVNEIYFNYLIRTGILELKSSD</sequence>
<dbReference type="PATRIC" id="fig|2287.9.peg.3151"/>
<name>A0A157T5R4_SACSO</name>
<dbReference type="EMBL" id="LT549890">
    <property type="protein sequence ID" value="SAI86556.1"/>
    <property type="molecule type" value="Genomic_DNA"/>
</dbReference>
<dbReference type="AlphaFoldDB" id="A0A157T5R4"/>
<evidence type="ECO:0000313" key="2">
    <source>
        <dbReference type="Proteomes" id="UP000076770"/>
    </source>
</evidence>
<proteinExistence type="predicted"/>
<evidence type="ECO:0000313" key="1">
    <source>
        <dbReference type="EMBL" id="SAI86556.1"/>
    </source>
</evidence>
<gene>
    <name evidence="1" type="ORF">SSOP1_3002</name>
</gene>
<accession>A0A157T5R4</accession>